<dbReference type="Proteomes" id="UP000460318">
    <property type="component" value="Unassembled WGS sequence"/>
</dbReference>
<evidence type="ECO:0000256" key="2">
    <source>
        <dbReference type="ARBA" id="ARBA00022448"/>
    </source>
</evidence>
<keyword evidence="2 7" id="KW-0813">Transport</keyword>
<accession>A0A7X3LIV5</accession>
<sequence>MKKAQRPYLLELSLIILAVIVALPIYYLLVTTLKTPEEAAASPLGLPHHWTFGNYAEAWNMMRYPRVFTNNFIITFFSLIGCTLLPCMAAYGFARSRSLIGKLLFVAVIAGLVVPFQIALIPLYKLISTLHLMNTLWAVIIVNISVTIPFNVFLFINFVKSLPLEVEESASIDGSGVIGTFFRIVLPLMQPVVASAAILNSLTFWNDFMGPLLFLQTRDKAVILQEVYRNIGQFSTNWTAFFPMMVLGVAPLLIFYIIMQKYIIKGIAAGSVKG</sequence>
<feature type="transmembrane region" description="Helical" evidence="7">
    <location>
        <begin position="72"/>
        <end position="91"/>
    </location>
</feature>
<dbReference type="GO" id="GO:0055085">
    <property type="term" value="P:transmembrane transport"/>
    <property type="evidence" value="ECO:0007669"/>
    <property type="project" value="InterPro"/>
</dbReference>
<keyword evidence="6 7" id="KW-0472">Membrane</keyword>
<organism evidence="9 10">
    <name type="scientific">Paenibacillus dendrobii</name>
    <dbReference type="NCBI Taxonomy" id="2691084"/>
    <lineage>
        <taxon>Bacteria</taxon>
        <taxon>Bacillati</taxon>
        <taxon>Bacillota</taxon>
        <taxon>Bacilli</taxon>
        <taxon>Bacillales</taxon>
        <taxon>Paenibacillaceae</taxon>
        <taxon>Paenibacillus</taxon>
    </lineage>
</organism>
<dbReference type="PANTHER" id="PTHR43744">
    <property type="entry name" value="ABC TRANSPORTER PERMEASE PROTEIN MG189-RELATED-RELATED"/>
    <property type="match status" value="1"/>
</dbReference>
<protein>
    <submittedName>
        <fullName evidence="9">ABC transporter permease subunit</fullName>
    </submittedName>
</protein>
<feature type="transmembrane region" description="Helical" evidence="7">
    <location>
        <begin position="103"/>
        <end position="124"/>
    </location>
</feature>
<dbReference type="GO" id="GO:0005886">
    <property type="term" value="C:plasma membrane"/>
    <property type="evidence" value="ECO:0007669"/>
    <property type="project" value="UniProtKB-SubCell"/>
</dbReference>
<proteinExistence type="inferred from homology"/>
<comment type="caution">
    <text evidence="9">The sequence shown here is derived from an EMBL/GenBank/DDBJ whole genome shotgun (WGS) entry which is preliminary data.</text>
</comment>
<comment type="similarity">
    <text evidence="7">Belongs to the binding-protein-dependent transport system permease family.</text>
</comment>
<dbReference type="PROSITE" id="PS50928">
    <property type="entry name" value="ABC_TM1"/>
    <property type="match status" value="1"/>
</dbReference>
<evidence type="ECO:0000256" key="5">
    <source>
        <dbReference type="ARBA" id="ARBA00022989"/>
    </source>
</evidence>
<keyword evidence="10" id="KW-1185">Reference proteome</keyword>
<evidence type="ECO:0000313" key="10">
    <source>
        <dbReference type="Proteomes" id="UP000460318"/>
    </source>
</evidence>
<evidence type="ECO:0000256" key="4">
    <source>
        <dbReference type="ARBA" id="ARBA00022692"/>
    </source>
</evidence>
<feature type="transmembrane region" description="Helical" evidence="7">
    <location>
        <begin position="180"/>
        <end position="205"/>
    </location>
</feature>
<evidence type="ECO:0000256" key="3">
    <source>
        <dbReference type="ARBA" id="ARBA00022475"/>
    </source>
</evidence>
<dbReference type="InterPro" id="IPR035906">
    <property type="entry name" value="MetI-like_sf"/>
</dbReference>
<dbReference type="RefSeq" id="WP_160501006.1">
    <property type="nucleotide sequence ID" value="NZ_WUBI01000007.1"/>
</dbReference>
<dbReference type="PANTHER" id="PTHR43744:SF12">
    <property type="entry name" value="ABC TRANSPORTER PERMEASE PROTEIN MG189-RELATED"/>
    <property type="match status" value="1"/>
</dbReference>
<dbReference type="AlphaFoldDB" id="A0A7X3LIV5"/>
<dbReference type="Pfam" id="PF00528">
    <property type="entry name" value="BPD_transp_1"/>
    <property type="match status" value="1"/>
</dbReference>
<feature type="domain" description="ABC transmembrane type-1" evidence="8">
    <location>
        <begin position="68"/>
        <end position="259"/>
    </location>
</feature>
<evidence type="ECO:0000259" key="8">
    <source>
        <dbReference type="PROSITE" id="PS50928"/>
    </source>
</evidence>
<keyword evidence="4 7" id="KW-0812">Transmembrane</keyword>
<comment type="subcellular location">
    <subcellularLocation>
        <location evidence="1 7">Cell membrane</location>
        <topology evidence="1 7">Multi-pass membrane protein</topology>
    </subcellularLocation>
</comment>
<evidence type="ECO:0000256" key="6">
    <source>
        <dbReference type="ARBA" id="ARBA00023136"/>
    </source>
</evidence>
<evidence type="ECO:0000313" key="9">
    <source>
        <dbReference type="EMBL" id="MWV47376.1"/>
    </source>
</evidence>
<keyword evidence="3" id="KW-1003">Cell membrane</keyword>
<dbReference type="Gene3D" id="1.10.3720.10">
    <property type="entry name" value="MetI-like"/>
    <property type="match status" value="1"/>
</dbReference>
<name>A0A7X3LIV5_9BACL</name>
<feature type="transmembrane region" description="Helical" evidence="7">
    <location>
        <begin position="238"/>
        <end position="258"/>
    </location>
</feature>
<dbReference type="CDD" id="cd06261">
    <property type="entry name" value="TM_PBP2"/>
    <property type="match status" value="1"/>
</dbReference>
<dbReference type="EMBL" id="WUBI01000007">
    <property type="protein sequence ID" value="MWV47376.1"/>
    <property type="molecule type" value="Genomic_DNA"/>
</dbReference>
<gene>
    <name evidence="9" type="ORF">GRF59_27650</name>
</gene>
<evidence type="ECO:0000256" key="1">
    <source>
        <dbReference type="ARBA" id="ARBA00004651"/>
    </source>
</evidence>
<feature type="transmembrane region" description="Helical" evidence="7">
    <location>
        <begin position="12"/>
        <end position="29"/>
    </location>
</feature>
<feature type="transmembrane region" description="Helical" evidence="7">
    <location>
        <begin position="136"/>
        <end position="159"/>
    </location>
</feature>
<reference evidence="9 10" key="1">
    <citation type="submission" date="2019-12" db="EMBL/GenBank/DDBJ databases">
        <title>Paenibacillus sp. nov., an endophytic bacterium isolated from the stem of Dendrobium.</title>
        <authorList>
            <person name="Zhao R."/>
        </authorList>
    </citation>
    <scope>NUCLEOTIDE SEQUENCE [LARGE SCALE GENOMIC DNA]</scope>
    <source>
        <strain evidence="9 10">HJL G12</strain>
    </source>
</reference>
<dbReference type="InterPro" id="IPR000515">
    <property type="entry name" value="MetI-like"/>
</dbReference>
<evidence type="ECO:0000256" key="7">
    <source>
        <dbReference type="RuleBase" id="RU363032"/>
    </source>
</evidence>
<dbReference type="SUPFAM" id="SSF161098">
    <property type="entry name" value="MetI-like"/>
    <property type="match status" value="1"/>
</dbReference>
<keyword evidence="5 7" id="KW-1133">Transmembrane helix</keyword>